<dbReference type="EMBL" id="JAPQKN010000002">
    <property type="protein sequence ID" value="KAJ5167705.1"/>
    <property type="molecule type" value="Genomic_DNA"/>
</dbReference>
<proteinExistence type="predicted"/>
<dbReference type="GeneID" id="81424600"/>
<protein>
    <submittedName>
        <fullName evidence="2">Uncharacterized protein</fullName>
    </submittedName>
</protein>
<dbReference type="AlphaFoldDB" id="A0A9W9I6Y3"/>
<evidence type="ECO:0000313" key="2">
    <source>
        <dbReference type="EMBL" id="KAJ5167705.1"/>
    </source>
</evidence>
<reference evidence="2" key="2">
    <citation type="journal article" date="2023" name="IMA Fungus">
        <title>Comparative genomic study of the Penicillium genus elucidates a diverse pangenome and 15 lateral gene transfer events.</title>
        <authorList>
            <person name="Petersen C."/>
            <person name="Sorensen T."/>
            <person name="Nielsen M.R."/>
            <person name="Sondergaard T.E."/>
            <person name="Sorensen J.L."/>
            <person name="Fitzpatrick D.A."/>
            <person name="Frisvad J.C."/>
            <person name="Nielsen K.L."/>
        </authorList>
    </citation>
    <scope>NUCLEOTIDE SEQUENCE</scope>
    <source>
        <strain evidence="2">IBT 26290</strain>
    </source>
</reference>
<evidence type="ECO:0000313" key="3">
    <source>
        <dbReference type="Proteomes" id="UP001149163"/>
    </source>
</evidence>
<comment type="caution">
    <text evidence="2">The sequence shown here is derived from an EMBL/GenBank/DDBJ whole genome shotgun (WGS) entry which is preliminary data.</text>
</comment>
<organism evidence="2 3">
    <name type="scientific">Penicillium canariense</name>
    <dbReference type="NCBI Taxonomy" id="189055"/>
    <lineage>
        <taxon>Eukaryota</taxon>
        <taxon>Fungi</taxon>
        <taxon>Dikarya</taxon>
        <taxon>Ascomycota</taxon>
        <taxon>Pezizomycotina</taxon>
        <taxon>Eurotiomycetes</taxon>
        <taxon>Eurotiomycetidae</taxon>
        <taxon>Eurotiales</taxon>
        <taxon>Aspergillaceae</taxon>
        <taxon>Penicillium</taxon>
    </lineage>
</organism>
<sequence>MAFSIRRLKRSHAIVDEGVNIVTQRILLQLTVGMNVAVHNGRVRQIVVLLDAGRRHDTSQAAGLGQSAMTRRGGPMTVAENGSR</sequence>
<name>A0A9W9I6Y3_9EURO</name>
<gene>
    <name evidence="2" type="ORF">N7482_003299</name>
</gene>
<feature type="region of interest" description="Disordered" evidence="1">
    <location>
        <begin position="59"/>
        <end position="84"/>
    </location>
</feature>
<dbReference type="RefSeq" id="XP_056544166.1">
    <property type="nucleotide sequence ID" value="XM_056685424.1"/>
</dbReference>
<accession>A0A9W9I6Y3</accession>
<keyword evidence="3" id="KW-1185">Reference proteome</keyword>
<reference evidence="2" key="1">
    <citation type="submission" date="2022-11" db="EMBL/GenBank/DDBJ databases">
        <authorList>
            <person name="Petersen C."/>
        </authorList>
    </citation>
    <scope>NUCLEOTIDE SEQUENCE</scope>
    <source>
        <strain evidence="2">IBT 26290</strain>
    </source>
</reference>
<evidence type="ECO:0000256" key="1">
    <source>
        <dbReference type="SAM" id="MobiDB-lite"/>
    </source>
</evidence>
<dbReference type="Proteomes" id="UP001149163">
    <property type="component" value="Unassembled WGS sequence"/>
</dbReference>